<evidence type="ECO:0000259" key="6">
    <source>
        <dbReference type="PROSITE" id="PS50801"/>
    </source>
</evidence>
<evidence type="ECO:0000313" key="7">
    <source>
        <dbReference type="EMBL" id="OCX13825.1"/>
    </source>
</evidence>
<name>A0A1C2DGM8_9HYPH</name>
<feature type="transmembrane region" description="Helical" evidence="5">
    <location>
        <begin position="50"/>
        <end position="67"/>
    </location>
</feature>
<keyword evidence="2 5" id="KW-0812">Transmembrane</keyword>
<feature type="transmembrane region" description="Helical" evidence="5">
    <location>
        <begin position="286"/>
        <end position="305"/>
    </location>
</feature>
<feature type="transmembrane region" description="Helical" evidence="5">
    <location>
        <begin position="206"/>
        <end position="231"/>
    </location>
</feature>
<dbReference type="PANTHER" id="PTHR11814">
    <property type="entry name" value="SULFATE TRANSPORTER"/>
    <property type="match status" value="1"/>
</dbReference>
<evidence type="ECO:0000256" key="4">
    <source>
        <dbReference type="ARBA" id="ARBA00023136"/>
    </source>
</evidence>
<reference evidence="7 8" key="1">
    <citation type="submission" date="2016-08" db="EMBL/GenBank/DDBJ databases">
        <title>Whole genome sequence of Mesorhizobium sp. strain UASWS1009 isolated from industrial sewage.</title>
        <authorList>
            <person name="Crovadore J."/>
            <person name="Calmin G."/>
            <person name="Chablais R."/>
            <person name="Cochard B."/>
            <person name="Lefort F."/>
        </authorList>
    </citation>
    <scope>NUCLEOTIDE SEQUENCE [LARGE SCALE GENOMIC DNA]</scope>
    <source>
        <strain evidence="7 8">UASWS1009</strain>
    </source>
</reference>
<dbReference type="STRING" id="1566387.QV13_28220"/>
<dbReference type="OrthoDB" id="9769739at2"/>
<feature type="transmembrane region" description="Helical" evidence="5">
    <location>
        <begin position="126"/>
        <end position="146"/>
    </location>
</feature>
<accession>A0A1C2DGM8</accession>
<comment type="caution">
    <text evidence="7">The sequence shown here is derived from an EMBL/GenBank/DDBJ whole genome shotgun (WGS) entry which is preliminary data.</text>
</comment>
<dbReference type="InterPro" id="IPR011547">
    <property type="entry name" value="SLC26A/SulP_dom"/>
</dbReference>
<dbReference type="Proteomes" id="UP000094412">
    <property type="component" value="Unassembled WGS sequence"/>
</dbReference>
<evidence type="ECO:0000256" key="2">
    <source>
        <dbReference type="ARBA" id="ARBA00022692"/>
    </source>
</evidence>
<feature type="transmembrane region" description="Helical" evidence="5">
    <location>
        <begin position="251"/>
        <end position="274"/>
    </location>
</feature>
<dbReference type="InterPro" id="IPR036513">
    <property type="entry name" value="STAS_dom_sf"/>
</dbReference>
<gene>
    <name evidence="7" type="ORF">QV13_28220</name>
</gene>
<dbReference type="GO" id="GO:0055085">
    <property type="term" value="P:transmembrane transport"/>
    <property type="evidence" value="ECO:0007669"/>
    <property type="project" value="InterPro"/>
</dbReference>
<dbReference type="Pfam" id="PF00916">
    <property type="entry name" value="Sulfate_transp"/>
    <property type="match status" value="1"/>
</dbReference>
<dbReference type="EMBL" id="MDEO01000036">
    <property type="protein sequence ID" value="OCX13825.1"/>
    <property type="molecule type" value="Genomic_DNA"/>
</dbReference>
<feature type="transmembrane region" description="Helical" evidence="5">
    <location>
        <begin position="176"/>
        <end position="194"/>
    </location>
</feature>
<evidence type="ECO:0000256" key="3">
    <source>
        <dbReference type="ARBA" id="ARBA00022989"/>
    </source>
</evidence>
<dbReference type="InterPro" id="IPR002645">
    <property type="entry name" value="STAS_dom"/>
</dbReference>
<keyword evidence="4 5" id="KW-0472">Membrane</keyword>
<dbReference type="Pfam" id="PF01740">
    <property type="entry name" value="STAS"/>
    <property type="match status" value="1"/>
</dbReference>
<feature type="transmembrane region" description="Helical" evidence="5">
    <location>
        <begin position="320"/>
        <end position="339"/>
    </location>
</feature>
<organism evidence="7 8">
    <name type="scientific">Mesorhizobium hungaricum</name>
    <dbReference type="NCBI Taxonomy" id="1566387"/>
    <lineage>
        <taxon>Bacteria</taxon>
        <taxon>Pseudomonadati</taxon>
        <taxon>Pseudomonadota</taxon>
        <taxon>Alphaproteobacteria</taxon>
        <taxon>Hyphomicrobiales</taxon>
        <taxon>Phyllobacteriaceae</taxon>
        <taxon>Mesorhizobium</taxon>
    </lineage>
</organism>
<feature type="transmembrane region" description="Helical" evidence="5">
    <location>
        <begin position="351"/>
        <end position="368"/>
    </location>
</feature>
<feature type="transmembrane region" description="Helical" evidence="5">
    <location>
        <begin position="98"/>
        <end position="119"/>
    </location>
</feature>
<protein>
    <submittedName>
        <fullName evidence="7">Sulfate transporter</fullName>
    </submittedName>
</protein>
<feature type="transmembrane region" description="Helical" evidence="5">
    <location>
        <begin position="380"/>
        <end position="408"/>
    </location>
</feature>
<dbReference type="GO" id="GO:0016020">
    <property type="term" value="C:membrane"/>
    <property type="evidence" value="ECO:0007669"/>
    <property type="project" value="UniProtKB-SubCell"/>
</dbReference>
<evidence type="ECO:0000313" key="8">
    <source>
        <dbReference type="Proteomes" id="UP000094412"/>
    </source>
</evidence>
<feature type="transmembrane region" description="Helical" evidence="5">
    <location>
        <begin position="21"/>
        <end position="38"/>
    </location>
</feature>
<comment type="subcellular location">
    <subcellularLocation>
        <location evidence="1">Membrane</location>
        <topology evidence="1">Multi-pass membrane protein</topology>
    </subcellularLocation>
</comment>
<sequence length="571" mass="59050">MARPALFLRGLQGWSGRDLSGDLFAGLTLAAIAIPEQMATARLGDFSPEVGFFAFIAAVFAFAVFGASRHLSVGADSTITPILAGGLALIATSGSPHYVAMAALLALMVGAIVLAGGLLRLGWIADLLSVPVMAGFLAGIAIHILVSQLPELLGLPSGSGNVFQRLAAVRADLGQVNFWSLALGVGVFAIVTGCERISPRIPGALIALAVATLAVTALGLTGRGVAVLGNLPAGLPGLGLPQVTFDDMRTLVPLALLVAIIVMVQTAATTRSFAGESGTPPDVNRDFVGVGAASLLSGLAGAFPVNSSPPRTAIVSETGGRSQLTCLFAAAIVLLLVLFGKSLLASVPQAALAGILFFVAMRILRWQTFFGTLRQAPLEFALIMITAIAIVALPIEVGVAIGIGLSLLHGLWGMTQAAAIEFEKVPGTSIWWPPSGDPRGERVPGVLVVAFQAPLSFVNAAGFGQEFRAMIDASTGTLKHVVFEASSVIDIDFTAAQALRGVIEHCRNAGISFRIARLETVRAQKALERFGIVEMLGPNAIFRSVDNAITAIATSETTRRDPMPPASTSKG</sequence>
<dbReference type="CDD" id="cd07042">
    <property type="entry name" value="STAS_SulP_like_sulfate_transporter"/>
    <property type="match status" value="1"/>
</dbReference>
<feature type="domain" description="STAS" evidence="6">
    <location>
        <begin position="436"/>
        <end position="552"/>
    </location>
</feature>
<keyword evidence="8" id="KW-1185">Reference proteome</keyword>
<dbReference type="SUPFAM" id="SSF52091">
    <property type="entry name" value="SpoIIaa-like"/>
    <property type="match status" value="1"/>
</dbReference>
<dbReference type="Gene3D" id="3.30.750.24">
    <property type="entry name" value="STAS domain"/>
    <property type="match status" value="1"/>
</dbReference>
<dbReference type="AlphaFoldDB" id="A0A1C2DGM8"/>
<keyword evidence="3 5" id="KW-1133">Transmembrane helix</keyword>
<dbReference type="InterPro" id="IPR001902">
    <property type="entry name" value="SLC26A/SulP_fam"/>
</dbReference>
<feature type="transmembrane region" description="Helical" evidence="5">
    <location>
        <begin position="74"/>
        <end position="92"/>
    </location>
</feature>
<evidence type="ECO:0000256" key="5">
    <source>
        <dbReference type="SAM" id="Phobius"/>
    </source>
</evidence>
<dbReference type="RefSeq" id="WP_036254084.1">
    <property type="nucleotide sequence ID" value="NZ_MDEO01000036.1"/>
</dbReference>
<dbReference type="PROSITE" id="PS50801">
    <property type="entry name" value="STAS"/>
    <property type="match status" value="1"/>
</dbReference>
<proteinExistence type="predicted"/>
<evidence type="ECO:0000256" key="1">
    <source>
        <dbReference type="ARBA" id="ARBA00004141"/>
    </source>
</evidence>